<evidence type="ECO:0000313" key="2">
    <source>
        <dbReference type="Proteomes" id="UP000008037"/>
    </source>
</evidence>
<dbReference type="RefSeq" id="WP_015017970.1">
    <property type="nucleotide sequence ID" value="NC_018719.1"/>
</dbReference>
<dbReference type="Proteomes" id="UP000008037">
    <property type="component" value="Chromosome"/>
</dbReference>
<dbReference type="BioCyc" id="CNIT1237085:G1324-478-MONOMER"/>
<name>K0ILX7_NITGG</name>
<accession>K0ILX7</accession>
<dbReference type="GeneID" id="13796654"/>
<dbReference type="AlphaFoldDB" id="K0ILX7"/>
<dbReference type="STRING" id="1237085.Ngar_c04800"/>
<protein>
    <submittedName>
        <fullName evidence="1">Uncharacterized protein</fullName>
    </submittedName>
</protein>
<evidence type="ECO:0000313" key="1">
    <source>
        <dbReference type="EMBL" id="AFU57424.1"/>
    </source>
</evidence>
<gene>
    <name evidence="1" type="ordered locus">Ngar_c04800</name>
</gene>
<keyword evidence="2" id="KW-1185">Reference proteome</keyword>
<dbReference type="HOGENOM" id="CLU_1173398_0_0_2"/>
<organism evidence="1 2">
    <name type="scientific">Nitrososphaera gargensis (strain Ga9.2)</name>
    <dbReference type="NCBI Taxonomy" id="1237085"/>
    <lineage>
        <taxon>Archaea</taxon>
        <taxon>Nitrososphaerota</taxon>
        <taxon>Nitrososphaeria</taxon>
        <taxon>Nitrososphaerales</taxon>
        <taxon>Nitrososphaeraceae</taxon>
        <taxon>Nitrososphaera</taxon>
    </lineage>
</organism>
<reference evidence="1 2" key="1">
    <citation type="journal article" date="2012" name="Environ. Microbiol.">
        <title>The genome of the ammonia-oxidizing Candidatus Nitrososphaera gargensis: insights into metabolic versatility and environmental adaptations.</title>
        <authorList>
            <person name="Spang A."/>
            <person name="Poehlein A."/>
            <person name="Offre P."/>
            <person name="Zumbragel S."/>
            <person name="Haider S."/>
            <person name="Rychlik N."/>
            <person name="Nowka B."/>
            <person name="Schmeisser C."/>
            <person name="Lebedeva E.V."/>
            <person name="Rattei T."/>
            <person name="Bohm C."/>
            <person name="Schmid M."/>
            <person name="Galushko A."/>
            <person name="Hatzenpichler R."/>
            <person name="Weinmaier T."/>
            <person name="Daniel R."/>
            <person name="Schleper C."/>
            <person name="Spieck E."/>
            <person name="Streit W."/>
            <person name="Wagner M."/>
        </authorList>
    </citation>
    <scope>NUCLEOTIDE SEQUENCE [LARGE SCALE GENOMIC DNA]</scope>
    <source>
        <strain evidence="2">Ga9.2</strain>
    </source>
</reference>
<dbReference type="EMBL" id="CP002408">
    <property type="protein sequence ID" value="AFU57424.1"/>
    <property type="molecule type" value="Genomic_DNA"/>
</dbReference>
<sequence length="236" mass="25591">MKTKLAIAAIAALLALFGGIFALATPALANLYSDTMTSSSDMATDDGDNDDSNTMTSRLMDHSIMSWFDKGKKFGIVSSIQNEDGEPAWVVVGHWMMTNETGNIDFYAGFYMTRLDGSAQHTHEIYNFRQAGESSTEGNVTMVRGTSTVTLREGPAEDVETTITLSQGNVIAISLDREAVEDHFGDTPIYGMTITPEIIHHIMNATTASKMMGNYGGGMHSGSNNDDTTMTGEMWK</sequence>
<dbReference type="InParanoid" id="K0ILX7"/>
<dbReference type="KEGG" id="nga:Ngar_c04800"/>
<dbReference type="OrthoDB" id="11913at2157"/>
<proteinExistence type="predicted"/>